<dbReference type="Proteomes" id="UP001176517">
    <property type="component" value="Unassembled WGS sequence"/>
</dbReference>
<dbReference type="PROSITE" id="PS00854">
    <property type="entry name" value="PROTEASOME_BETA_1"/>
    <property type="match status" value="1"/>
</dbReference>
<evidence type="ECO:0000256" key="5">
    <source>
        <dbReference type="ARBA" id="ARBA00023159"/>
    </source>
</evidence>
<dbReference type="Gene3D" id="3.60.20.10">
    <property type="entry name" value="Glutamine Phosphoribosylpyrophosphate, subunit 1, domain 1"/>
    <property type="match status" value="1"/>
</dbReference>
<dbReference type="PANTHER" id="PTHR11380">
    <property type="entry name" value="TRANSCRIPTION INITIATION FACTOR TFIID/SUPT3-RELATED"/>
    <property type="match status" value="1"/>
</dbReference>
<dbReference type="GO" id="GO:0006357">
    <property type="term" value="P:regulation of transcription by RNA polymerase II"/>
    <property type="evidence" value="ECO:0007669"/>
    <property type="project" value="UniProtKB-ARBA"/>
</dbReference>
<feature type="region of interest" description="Disordered" evidence="9">
    <location>
        <begin position="695"/>
        <end position="757"/>
    </location>
</feature>
<dbReference type="InterPro" id="IPR016050">
    <property type="entry name" value="Proteasome_bsu_CS"/>
</dbReference>
<dbReference type="GO" id="GO:0046982">
    <property type="term" value="F:protein heterodimerization activity"/>
    <property type="evidence" value="ECO:0007669"/>
    <property type="project" value="InterPro"/>
</dbReference>
<feature type="region of interest" description="Disordered" evidence="9">
    <location>
        <begin position="771"/>
        <end position="920"/>
    </location>
</feature>
<dbReference type="GO" id="GO:0006366">
    <property type="term" value="P:transcription by RNA polymerase II"/>
    <property type="evidence" value="ECO:0007669"/>
    <property type="project" value="InterPro"/>
</dbReference>
<evidence type="ECO:0000256" key="4">
    <source>
        <dbReference type="ARBA" id="ARBA00023015"/>
    </source>
</evidence>
<keyword evidence="2" id="KW-0963">Cytoplasm</keyword>
<dbReference type="EMBL" id="JAPDMZ010000173">
    <property type="protein sequence ID" value="KAK0547037.1"/>
    <property type="molecule type" value="Genomic_DNA"/>
</dbReference>
<dbReference type="Pfam" id="PF02269">
    <property type="entry name" value="TFIID-18kDa"/>
    <property type="match status" value="1"/>
</dbReference>
<dbReference type="GO" id="GO:0016787">
    <property type="term" value="F:hydrolase activity"/>
    <property type="evidence" value="ECO:0007669"/>
    <property type="project" value="UniProtKB-KW"/>
</dbReference>
<gene>
    <name evidence="10" type="primary">PRE4</name>
    <name evidence="10" type="ORF">OC846_005016</name>
</gene>
<keyword evidence="5" id="KW-0010">Activator</keyword>
<sequence length="958" mass="103856">MNSVTGQTWASAPSADLISSRAPVAGSAHASDYGTQRTQQPIITGTSVLGLKYKDGIMLAADTLASYGSLARFMDIRRLVQVGDHTVIGASGDMSDFQHLQHLIDELLVSEFNEGDGHSLTPRQLYSYLSRVMYGRRNKLNPYWNSLVLGGLDPKSGEPFLGYVDLMGTTFQSSTIATGYGMHIAQPLLRKAVEGREQELGEEEAKDILRTCMKVLFYRDARSLNRFTIATITKSGSTISDPESVPTSWGFAEGLRGVRTITMDLIADSSALAEPAAGPSGLASDGVDASANGNAGAASSAEALLLPGEEAAEYQYSHEIAQMMFVFGDVEDPPEDVLKLVEDIVRTQVVEMIIQSRRISQRRASRSLAPEDLIFLIRYDRAKVNRLRIYLSWKEVRKKAKESDDVGAGAGGDADIDDAGAMDSALKARKMNIKLPWEIGTIFSEHLRPSAGDDADEEDEDDIEAHEDSLTRLKEADEATREMTREEYVHYSECRQASFTFRKGKQPLSQYPSDQPSYHSPVALHAAKKFREFINAPAYLEGGKPNDDIVDILGFLAFEVVRELCEGALKVYREHIETARLQAERRQQALEAIKQRERDQETADRDRDRHLRETSKFINAPKSETNTDPRIPSEDSRAASAAAGHQSLSAVAEIGSSASASEQAPTGHARTGILKATTRFGGAGEESAEVLTPVTGSAAVAGGEDQGERPRKRARFSEVIQESVEIPSSSSLYPRTGPFRLDQTSPSAEDQPVRTFDTKDPVSLCALFAPADDALTPISPSPTSSPSLSSDGAQFEKANGASSSSTSATDQAHRQTQTPAPLSTSTASRSGTSKTGSKRKPSELEDGDDVDEDGDDADSEGEDEDAMEADVTQDAQLGASDTTDKDPVRNNEGSDEAAPKTDAKDSGSSRRPRPEPPRLTTAHIYEAFARLQRRRTALAGAARTSGTGGLRRTRMFVI</sequence>
<dbReference type="InterPro" id="IPR023333">
    <property type="entry name" value="Proteasome_suB-type"/>
</dbReference>
<feature type="compositionally biased region" description="Basic and acidic residues" evidence="9">
    <location>
        <begin position="625"/>
        <end position="637"/>
    </location>
</feature>
<keyword evidence="10" id="KW-0378">Hydrolase</keyword>
<dbReference type="CDD" id="cd03760">
    <property type="entry name" value="proteasome_beta_type_4"/>
    <property type="match status" value="1"/>
</dbReference>
<dbReference type="InterPro" id="IPR016295">
    <property type="entry name" value="Proteasome_beta4"/>
</dbReference>
<keyword evidence="7" id="KW-0539">Nucleus</keyword>
<evidence type="ECO:0000256" key="9">
    <source>
        <dbReference type="SAM" id="MobiDB-lite"/>
    </source>
</evidence>
<dbReference type="FunFam" id="3.60.20.10:FF:000014">
    <property type="entry name" value="Proteasome subunit beta type-7"/>
    <property type="match status" value="1"/>
</dbReference>
<dbReference type="Pfam" id="PF00227">
    <property type="entry name" value="Proteasome"/>
    <property type="match status" value="1"/>
</dbReference>
<evidence type="ECO:0000256" key="2">
    <source>
        <dbReference type="ARBA" id="ARBA00022490"/>
    </source>
</evidence>
<feature type="region of interest" description="Disordered" evidence="9">
    <location>
        <begin position="592"/>
        <end position="644"/>
    </location>
</feature>
<keyword evidence="4" id="KW-0805">Transcription regulation</keyword>
<dbReference type="PANTHER" id="PTHR11380:SF16">
    <property type="entry name" value="TRANSCRIPTION INITIATION PROTEIN SPT3 HOMOLOG"/>
    <property type="match status" value="1"/>
</dbReference>
<dbReference type="GO" id="GO:0000124">
    <property type="term" value="C:SAGA complex"/>
    <property type="evidence" value="ECO:0007669"/>
    <property type="project" value="TreeGrafter"/>
</dbReference>
<proteinExistence type="inferred from homology"/>
<feature type="compositionally biased region" description="Polar residues" evidence="9">
    <location>
        <begin position="814"/>
        <end position="835"/>
    </location>
</feature>
<dbReference type="InterPro" id="IPR003195">
    <property type="entry name" value="TFIID_TAF13"/>
</dbReference>
<organism evidence="10 11">
    <name type="scientific">Tilletia horrida</name>
    <dbReference type="NCBI Taxonomy" id="155126"/>
    <lineage>
        <taxon>Eukaryota</taxon>
        <taxon>Fungi</taxon>
        <taxon>Dikarya</taxon>
        <taxon>Basidiomycota</taxon>
        <taxon>Ustilaginomycotina</taxon>
        <taxon>Exobasidiomycetes</taxon>
        <taxon>Tilletiales</taxon>
        <taxon>Tilletiaceae</taxon>
        <taxon>Tilletia</taxon>
    </lineage>
</organism>
<evidence type="ECO:0000313" key="10">
    <source>
        <dbReference type="EMBL" id="KAK0547037.1"/>
    </source>
</evidence>
<evidence type="ECO:0000256" key="3">
    <source>
        <dbReference type="ARBA" id="ARBA00022942"/>
    </source>
</evidence>
<evidence type="ECO:0000256" key="7">
    <source>
        <dbReference type="ARBA" id="ARBA00023242"/>
    </source>
</evidence>
<dbReference type="EC" id="3.4.25.1" evidence="10"/>
<feature type="compositionally biased region" description="Basic and acidic residues" evidence="9">
    <location>
        <begin position="592"/>
        <end position="615"/>
    </location>
</feature>
<evidence type="ECO:0000256" key="6">
    <source>
        <dbReference type="ARBA" id="ARBA00023163"/>
    </source>
</evidence>
<dbReference type="InterPro" id="IPR009072">
    <property type="entry name" value="Histone-fold"/>
</dbReference>
<dbReference type="SUPFAM" id="SSF47113">
    <property type="entry name" value="Histone-fold"/>
    <property type="match status" value="1"/>
</dbReference>
<keyword evidence="3 10" id="KW-0647">Proteasome</keyword>
<feature type="compositionally biased region" description="Acidic residues" evidence="9">
    <location>
        <begin position="844"/>
        <end position="868"/>
    </location>
</feature>
<dbReference type="Gene3D" id="1.10.20.10">
    <property type="entry name" value="Histone, subunit A"/>
    <property type="match status" value="1"/>
</dbReference>
<protein>
    <submittedName>
        <fullName evidence="10">Proteasome subunit beta type-7</fullName>
        <ecNumber evidence="10">3.4.25.1</ecNumber>
    </submittedName>
</protein>
<evidence type="ECO:0000313" key="11">
    <source>
        <dbReference type="Proteomes" id="UP001176517"/>
    </source>
</evidence>
<keyword evidence="6" id="KW-0804">Transcription</keyword>
<dbReference type="GO" id="GO:0003712">
    <property type="term" value="F:transcription coregulator activity"/>
    <property type="evidence" value="ECO:0007669"/>
    <property type="project" value="TreeGrafter"/>
</dbReference>
<dbReference type="AlphaFoldDB" id="A0AAN6JWE0"/>
<comment type="subcellular location">
    <subcellularLocation>
        <location evidence="1">Nucleus</location>
    </subcellularLocation>
</comment>
<dbReference type="GO" id="GO:0005634">
    <property type="term" value="C:nucleus"/>
    <property type="evidence" value="ECO:0007669"/>
    <property type="project" value="UniProtKB-SubCell"/>
</dbReference>
<dbReference type="FunFam" id="1.10.20.10:FF:000023">
    <property type="entry name" value="transcription initiation protein SPT3 homolog"/>
    <property type="match status" value="1"/>
</dbReference>
<dbReference type="InterPro" id="IPR001353">
    <property type="entry name" value="Proteasome_sua/b"/>
</dbReference>
<keyword evidence="11" id="KW-1185">Reference proteome</keyword>
<comment type="similarity">
    <text evidence="8">Belongs to the SPT3 family.</text>
</comment>
<dbReference type="PROSITE" id="PS51476">
    <property type="entry name" value="PROTEASOME_BETA_2"/>
    <property type="match status" value="1"/>
</dbReference>
<accession>A0AAN6JWE0</accession>
<dbReference type="GO" id="GO:0051603">
    <property type="term" value="P:proteolysis involved in protein catabolic process"/>
    <property type="evidence" value="ECO:0007669"/>
    <property type="project" value="InterPro"/>
</dbReference>
<evidence type="ECO:0000256" key="1">
    <source>
        <dbReference type="ARBA" id="ARBA00004123"/>
    </source>
</evidence>
<dbReference type="InterPro" id="IPR029055">
    <property type="entry name" value="Ntn_hydrolases_N"/>
</dbReference>
<evidence type="ECO:0000256" key="8">
    <source>
        <dbReference type="ARBA" id="ARBA00061274"/>
    </source>
</evidence>
<reference evidence="10" key="1">
    <citation type="journal article" date="2023" name="PhytoFront">
        <title>Draft Genome Resources of Seven Strains of Tilletia horrida, Causal Agent of Kernel Smut of Rice.</title>
        <authorList>
            <person name="Khanal S."/>
            <person name="Antony Babu S."/>
            <person name="Zhou X.G."/>
        </authorList>
    </citation>
    <scope>NUCLEOTIDE SEQUENCE</scope>
    <source>
        <strain evidence="10">TX6</strain>
    </source>
</reference>
<feature type="compositionally biased region" description="Low complexity" evidence="9">
    <location>
        <begin position="775"/>
        <end position="790"/>
    </location>
</feature>
<dbReference type="GO" id="GO:0019774">
    <property type="term" value="C:proteasome core complex, beta-subunit complex"/>
    <property type="evidence" value="ECO:0007669"/>
    <property type="project" value="UniProtKB-ARBA"/>
</dbReference>
<dbReference type="SUPFAM" id="SSF56235">
    <property type="entry name" value="N-terminal nucleophile aminohydrolases (Ntn hydrolases)"/>
    <property type="match status" value="1"/>
</dbReference>
<comment type="caution">
    <text evidence="10">The sequence shown here is derived from an EMBL/GenBank/DDBJ whole genome shotgun (WGS) entry which is preliminary data.</text>
</comment>
<feature type="compositionally biased region" description="Basic and acidic residues" evidence="9">
    <location>
        <begin position="897"/>
        <end position="916"/>
    </location>
</feature>
<name>A0AAN6JWE0_9BASI</name>
<dbReference type="CDD" id="cd22926">
    <property type="entry name" value="HFD_SPT3"/>
    <property type="match status" value="1"/>
</dbReference>